<protein>
    <submittedName>
        <fullName evidence="1">Uncharacterized protein</fullName>
    </submittedName>
</protein>
<gene>
    <name evidence="1" type="ORF">JE024_36065</name>
</gene>
<sequence>MLGGIGRGVAAVGRLVWAVATSPTIASEYDAEMQISRLSQFIQDEVPEELHGRAWGLVADELRRVDAEIERMVEDAKVEEQAATDED</sequence>
<name>A0ABS2V4P7_9ACTN</name>
<accession>A0ABS2V4P7</accession>
<organism evidence="1 2">
    <name type="scientific">Streptomyces zhihengii</name>
    <dbReference type="NCBI Taxonomy" id="1818004"/>
    <lineage>
        <taxon>Bacteria</taxon>
        <taxon>Bacillati</taxon>
        <taxon>Actinomycetota</taxon>
        <taxon>Actinomycetes</taxon>
        <taxon>Kitasatosporales</taxon>
        <taxon>Streptomycetaceae</taxon>
        <taxon>Streptomyces</taxon>
    </lineage>
</organism>
<keyword evidence="2" id="KW-1185">Reference proteome</keyword>
<comment type="caution">
    <text evidence="1">The sequence shown here is derived from an EMBL/GenBank/DDBJ whole genome shotgun (WGS) entry which is preliminary data.</text>
</comment>
<proteinExistence type="predicted"/>
<evidence type="ECO:0000313" key="2">
    <source>
        <dbReference type="Proteomes" id="UP000664109"/>
    </source>
</evidence>
<dbReference type="Proteomes" id="UP000664109">
    <property type="component" value="Unassembled WGS sequence"/>
</dbReference>
<evidence type="ECO:0000313" key="1">
    <source>
        <dbReference type="EMBL" id="MBM9624000.1"/>
    </source>
</evidence>
<reference evidence="1 2" key="1">
    <citation type="journal article" date="2016" name="Arch. Microbiol.">
        <title>Streptomyces zhihengii sp. nov., isolated from rhizospheric soil of Psammosilene tunicoides.</title>
        <authorList>
            <person name="Huang M.J."/>
            <person name="Fei J.J."/>
            <person name="Salam N."/>
            <person name="Kim C.J."/>
            <person name="Hozzein W.N."/>
            <person name="Xiao M."/>
            <person name="Huang H.Q."/>
            <person name="Li W.J."/>
        </authorList>
    </citation>
    <scope>NUCLEOTIDE SEQUENCE [LARGE SCALE GENOMIC DNA]</scope>
    <source>
        <strain evidence="1 2">YIM T102</strain>
    </source>
</reference>
<dbReference type="EMBL" id="JAFEJA010000002">
    <property type="protein sequence ID" value="MBM9624000.1"/>
    <property type="molecule type" value="Genomic_DNA"/>
</dbReference>